<proteinExistence type="predicted"/>
<gene>
    <name evidence="2" type="ORF">ACFSCS_02930</name>
</gene>
<dbReference type="EMBL" id="JBHUFZ010000007">
    <property type="protein sequence ID" value="MFD1889139.1"/>
    <property type="molecule type" value="Genomic_DNA"/>
</dbReference>
<dbReference type="InterPro" id="IPR035930">
    <property type="entry name" value="FomD-like_sf"/>
</dbReference>
<evidence type="ECO:0000259" key="1">
    <source>
        <dbReference type="Pfam" id="PF04167"/>
    </source>
</evidence>
<evidence type="ECO:0000313" key="3">
    <source>
        <dbReference type="Proteomes" id="UP001597326"/>
    </source>
</evidence>
<reference evidence="3" key="1">
    <citation type="journal article" date="2019" name="Int. J. Syst. Evol. Microbiol.">
        <title>The Global Catalogue of Microorganisms (GCM) 10K type strain sequencing project: providing services to taxonomists for standard genome sequencing and annotation.</title>
        <authorList>
            <consortium name="The Broad Institute Genomics Platform"/>
            <consortium name="The Broad Institute Genome Sequencing Center for Infectious Disease"/>
            <person name="Wu L."/>
            <person name="Ma J."/>
        </authorList>
    </citation>
    <scope>NUCLEOTIDE SEQUENCE [LARGE SCALE GENOMIC DNA]</scope>
    <source>
        <strain evidence="3">CAIM 431</strain>
    </source>
</reference>
<comment type="caution">
    <text evidence="2">The sequence shown here is derived from an EMBL/GenBank/DDBJ whole genome shotgun (WGS) entry which is preliminary data.</text>
</comment>
<dbReference type="Gene3D" id="2.40.380.10">
    <property type="entry name" value="FomD-like"/>
    <property type="match status" value="1"/>
</dbReference>
<name>A0ABW4RTK2_9ACTN</name>
<dbReference type="Proteomes" id="UP001597326">
    <property type="component" value="Unassembled WGS sequence"/>
</dbReference>
<dbReference type="InterPro" id="IPR007295">
    <property type="entry name" value="DUF402"/>
</dbReference>
<organism evidence="2 3">
    <name type="scientific">Luteococcus peritonei</name>
    <dbReference type="NCBI Taxonomy" id="88874"/>
    <lineage>
        <taxon>Bacteria</taxon>
        <taxon>Bacillati</taxon>
        <taxon>Actinomycetota</taxon>
        <taxon>Actinomycetes</taxon>
        <taxon>Propionibacteriales</taxon>
        <taxon>Propionibacteriaceae</taxon>
        <taxon>Luteococcus</taxon>
    </lineage>
</organism>
<keyword evidence="3" id="KW-1185">Reference proteome</keyword>
<protein>
    <submittedName>
        <fullName evidence="2">DUF402 domain-containing protein</fullName>
    </submittedName>
</protein>
<dbReference type="Pfam" id="PF04167">
    <property type="entry name" value="DUF402"/>
    <property type="match status" value="1"/>
</dbReference>
<sequence>MNATPQTRISASGGSMRLLGRPHELSGLDLLQGRTPRGLEVFGDQASSWQPRLRAGDELLWCLGESMVTTRVVLDDEQGLVAWLSSGSETTVRERLDGRHARQMPAHERFSGDFRWLRGHWRGDGILRATRPGQPWSVWWFWRRDGRFNGWYVNLELPHRRERVGRGVRTITRDLLLDLWVDADARGRPARVWLKDFDELEAAVELGEMSPPEVDAVWTLAQRAIDELVRPVGWPLGEGLEGWRAPTGWGALPLPDSEDVLALVGRRGRASRAVGL</sequence>
<accession>A0ABW4RTK2</accession>
<feature type="domain" description="DUF402" evidence="1">
    <location>
        <begin position="92"/>
        <end position="228"/>
    </location>
</feature>
<dbReference type="RefSeq" id="WP_343873925.1">
    <property type="nucleotide sequence ID" value="NZ_BAAAIX010000021.1"/>
</dbReference>
<dbReference type="SUPFAM" id="SSF159234">
    <property type="entry name" value="FomD-like"/>
    <property type="match status" value="1"/>
</dbReference>
<evidence type="ECO:0000313" key="2">
    <source>
        <dbReference type="EMBL" id="MFD1889139.1"/>
    </source>
</evidence>